<sequence length="176" mass="19079">MEPSIGAKRLKRFPQNSMQRKSKTNKRLERQKPFKPSEYQMMSKPLLSSFSSLLGDLAAQETSAHAQFVFAGLQKEGIEAATVFNGAQSGCGNTQAEALAESIGDQRDLAEVRKEPALGLVVGVADVVARLDALAGQFAYTGHGYTYFVSSVSPLARHRQNRGGNPTGHDWKVAVL</sequence>
<evidence type="ECO:0000313" key="3">
    <source>
        <dbReference type="Proteomes" id="UP000191897"/>
    </source>
</evidence>
<dbReference type="EMBL" id="FBWC01000027">
    <property type="protein sequence ID" value="CUX57421.1"/>
    <property type="molecule type" value="Genomic_DNA"/>
</dbReference>
<protein>
    <submittedName>
        <fullName evidence="2">Uncharacterized protein</fullName>
    </submittedName>
</protein>
<proteinExistence type="predicted"/>
<reference evidence="2 3" key="1">
    <citation type="submission" date="2016-01" db="EMBL/GenBank/DDBJ databases">
        <authorList>
            <person name="Oliw E.H."/>
        </authorList>
    </citation>
    <scope>NUCLEOTIDE SEQUENCE [LARGE SCALE GENOMIC DNA]</scope>
    <source>
        <strain evidence="2 3">Kerr 14</strain>
    </source>
</reference>
<dbReference type="AlphaFoldDB" id="A0A1S7RTW3"/>
<evidence type="ECO:0000256" key="1">
    <source>
        <dbReference type="SAM" id="MobiDB-lite"/>
    </source>
</evidence>
<feature type="region of interest" description="Disordered" evidence="1">
    <location>
        <begin position="1"/>
        <end position="37"/>
    </location>
</feature>
<evidence type="ECO:0000313" key="2">
    <source>
        <dbReference type="EMBL" id="CUX57421.1"/>
    </source>
</evidence>
<gene>
    <name evidence="2" type="ORF">AGR4C_Lc50070</name>
</gene>
<accession>A0A1S7RTW3</accession>
<organism evidence="2 3">
    <name type="scientific">Agrobacterium tumefaciens str. Kerr 14</name>
    <dbReference type="NCBI Taxonomy" id="1183424"/>
    <lineage>
        <taxon>Bacteria</taxon>
        <taxon>Pseudomonadati</taxon>
        <taxon>Pseudomonadota</taxon>
        <taxon>Alphaproteobacteria</taxon>
        <taxon>Hyphomicrobiales</taxon>
        <taxon>Rhizobiaceae</taxon>
        <taxon>Rhizobium/Agrobacterium group</taxon>
        <taxon>Agrobacterium</taxon>
        <taxon>Agrobacterium tumefaciens complex</taxon>
    </lineage>
</organism>
<dbReference type="Proteomes" id="UP000191897">
    <property type="component" value="Unassembled WGS sequence"/>
</dbReference>
<name>A0A1S7RTW3_AGRTU</name>